<dbReference type="EMBL" id="WNYA01000011">
    <property type="protein sequence ID" value="KAG8552353.1"/>
    <property type="molecule type" value="Genomic_DNA"/>
</dbReference>
<organism evidence="7 8">
    <name type="scientific">Engystomops pustulosus</name>
    <name type="common">Tungara frog</name>
    <name type="synonym">Physalaemus pustulosus</name>
    <dbReference type="NCBI Taxonomy" id="76066"/>
    <lineage>
        <taxon>Eukaryota</taxon>
        <taxon>Metazoa</taxon>
        <taxon>Chordata</taxon>
        <taxon>Craniata</taxon>
        <taxon>Vertebrata</taxon>
        <taxon>Euteleostomi</taxon>
        <taxon>Amphibia</taxon>
        <taxon>Batrachia</taxon>
        <taxon>Anura</taxon>
        <taxon>Neobatrachia</taxon>
        <taxon>Hyloidea</taxon>
        <taxon>Leptodactylidae</taxon>
        <taxon>Leiuperinae</taxon>
        <taxon>Engystomops</taxon>
    </lineage>
</organism>
<evidence type="ECO:0000313" key="7">
    <source>
        <dbReference type="EMBL" id="KAG8552353.1"/>
    </source>
</evidence>
<dbReference type="InterPro" id="IPR036056">
    <property type="entry name" value="Fibrinogen-like_C"/>
</dbReference>
<name>A0AAV7A147_ENGPU</name>
<protein>
    <recommendedName>
        <fullName evidence="6">Fibrinogen C-terminal domain-containing protein</fullName>
    </recommendedName>
</protein>
<keyword evidence="2" id="KW-0430">Lectin</keyword>
<dbReference type="GO" id="GO:0005615">
    <property type="term" value="C:extracellular space"/>
    <property type="evidence" value="ECO:0007669"/>
    <property type="project" value="TreeGrafter"/>
</dbReference>
<keyword evidence="3" id="KW-0106">Calcium</keyword>
<evidence type="ECO:0000259" key="6">
    <source>
        <dbReference type="PROSITE" id="PS51406"/>
    </source>
</evidence>
<reference evidence="7" key="1">
    <citation type="thesis" date="2020" institute="ProQuest LLC" country="789 East Eisenhower Parkway, Ann Arbor, MI, USA">
        <title>Comparative Genomics and Chromosome Evolution.</title>
        <authorList>
            <person name="Mudd A.B."/>
        </authorList>
    </citation>
    <scope>NUCLEOTIDE SEQUENCE</scope>
    <source>
        <strain evidence="7">237g6f4</strain>
        <tissue evidence="7">Blood</tissue>
    </source>
</reference>
<gene>
    <name evidence="7" type="ORF">GDO81_004487</name>
</gene>
<evidence type="ECO:0000256" key="3">
    <source>
        <dbReference type="ARBA" id="ARBA00022837"/>
    </source>
</evidence>
<dbReference type="Gene3D" id="3.90.215.10">
    <property type="entry name" value="Gamma Fibrinogen, chain A, domain 1"/>
    <property type="match status" value="1"/>
</dbReference>
<evidence type="ECO:0000256" key="1">
    <source>
        <dbReference type="ARBA" id="ARBA00022723"/>
    </source>
</evidence>
<dbReference type="PANTHER" id="PTHR16146:SF46">
    <property type="entry name" value="INTELECTIN-1A-RELATED"/>
    <property type="match status" value="1"/>
</dbReference>
<sequence>MPVCILLILSLLLAPGISNKCGKPCINELNIQKLFAYCDKDTDCGYRSCLEIKNTYLYAEDGIYTLTTKDGVSYQTYCDMTTAGGGWTLVASVHENNMNGKCTVGDRWSSQQGNNINNPKGDNNWANYATFGLPEGATSDDYKSPGYYDIVSRDLGLWHVPNTTPLSKWRDAAILRYRTDNGFFSKEGGNLFQLYNKYPVAYNVGACLTNNGPAVPVVYDVGSPEKTASYYSPNGAKEFTAGYVQFRAINNEKAALALCPGVKVTGCNVEHHCIGGGGYIPEGNPKQCGDFAAFDWDGYGKHNGWSTSNEITEAAVLLFYR</sequence>
<feature type="signal peptide" evidence="5">
    <location>
        <begin position="1"/>
        <end position="18"/>
    </location>
</feature>
<dbReference type="NCBIfam" id="NF040941">
    <property type="entry name" value="GGGWT_bact"/>
    <property type="match status" value="1"/>
</dbReference>
<dbReference type="GO" id="GO:0046872">
    <property type="term" value="F:metal ion binding"/>
    <property type="evidence" value="ECO:0007669"/>
    <property type="project" value="UniProtKB-KW"/>
</dbReference>
<dbReference type="InterPro" id="IPR014716">
    <property type="entry name" value="Fibrinogen_a/b/g_C_1"/>
</dbReference>
<keyword evidence="1" id="KW-0479">Metal-binding</keyword>
<dbReference type="GO" id="GO:0070492">
    <property type="term" value="F:oligosaccharide binding"/>
    <property type="evidence" value="ECO:0007669"/>
    <property type="project" value="TreeGrafter"/>
</dbReference>
<evidence type="ECO:0000256" key="2">
    <source>
        <dbReference type="ARBA" id="ARBA00022734"/>
    </source>
</evidence>
<dbReference type="PANTHER" id="PTHR16146">
    <property type="entry name" value="INTELECTIN"/>
    <property type="match status" value="1"/>
</dbReference>
<evidence type="ECO:0000313" key="8">
    <source>
        <dbReference type="Proteomes" id="UP000824782"/>
    </source>
</evidence>
<comment type="caution">
    <text evidence="7">The sequence shown here is derived from an EMBL/GenBank/DDBJ whole genome shotgun (WGS) entry which is preliminary data.</text>
</comment>
<feature type="chain" id="PRO_5043686665" description="Fibrinogen C-terminal domain-containing protein" evidence="5">
    <location>
        <begin position="19"/>
        <end position="321"/>
    </location>
</feature>
<dbReference type="SUPFAM" id="SSF56496">
    <property type="entry name" value="Fibrinogen C-terminal domain-like"/>
    <property type="match status" value="1"/>
</dbReference>
<dbReference type="AlphaFoldDB" id="A0AAV7A147"/>
<evidence type="ECO:0000256" key="5">
    <source>
        <dbReference type="SAM" id="SignalP"/>
    </source>
</evidence>
<feature type="domain" description="Fibrinogen C-terminal" evidence="6">
    <location>
        <begin position="40"/>
        <end position="100"/>
    </location>
</feature>
<dbReference type="PROSITE" id="PS51406">
    <property type="entry name" value="FIBRINOGEN_C_2"/>
    <property type="match status" value="1"/>
</dbReference>
<dbReference type="InterPro" id="IPR002181">
    <property type="entry name" value="Fibrinogen_a/b/g_C_dom"/>
</dbReference>
<evidence type="ECO:0000256" key="4">
    <source>
        <dbReference type="ARBA" id="ARBA00023157"/>
    </source>
</evidence>
<keyword evidence="4" id="KW-1015">Disulfide bond</keyword>
<accession>A0AAV7A147</accession>
<dbReference type="Proteomes" id="UP000824782">
    <property type="component" value="Unassembled WGS sequence"/>
</dbReference>
<keyword evidence="5" id="KW-0732">Signal</keyword>
<proteinExistence type="predicted"/>
<keyword evidence="8" id="KW-1185">Reference proteome</keyword>